<name>A0A8J1U7F2_OWEFU</name>
<accession>A0A8J1U7F2</accession>
<feature type="non-terminal residue" evidence="1">
    <location>
        <position position="124"/>
    </location>
</feature>
<proteinExistence type="predicted"/>
<comment type="caution">
    <text evidence="1">The sequence shown here is derived from an EMBL/GenBank/DDBJ whole genome shotgun (WGS) entry which is preliminary data.</text>
</comment>
<evidence type="ECO:0000313" key="2">
    <source>
        <dbReference type="Proteomes" id="UP000749559"/>
    </source>
</evidence>
<protein>
    <submittedName>
        <fullName evidence="1">Uncharacterized protein</fullName>
    </submittedName>
</protein>
<dbReference type="Proteomes" id="UP000749559">
    <property type="component" value="Unassembled WGS sequence"/>
</dbReference>
<reference evidence="1" key="1">
    <citation type="submission" date="2022-03" db="EMBL/GenBank/DDBJ databases">
        <authorList>
            <person name="Martin C."/>
        </authorList>
    </citation>
    <scope>NUCLEOTIDE SEQUENCE</scope>
</reference>
<gene>
    <name evidence="1" type="ORF">OFUS_LOCUS16056</name>
</gene>
<organism evidence="1 2">
    <name type="scientific">Owenia fusiformis</name>
    <name type="common">Polychaete worm</name>
    <dbReference type="NCBI Taxonomy" id="6347"/>
    <lineage>
        <taxon>Eukaryota</taxon>
        <taxon>Metazoa</taxon>
        <taxon>Spiralia</taxon>
        <taxon>Lophotrochozoa</taxon>
        <taxon>Annelida</taxon>
        <taxon>Polychaeta</taxon>
        <taxon>Sedentaria</taxon>
        <taxon>Canalipalpata</taxon>
        <taxon>Sabellida</taxon>
        <taxon>Oweniida</taxon>
        <taxon>Oweniidae</taxon>
        <taxon>Owenia</taxon>
    </lineage>
</organism>
<sequence>MAEAKFGCEEAENELFDELKILEQFKLVHDPWAIAVLDNNSIIQACYKGGIHIFHPPRYRYNDYVQNFSLTSKVFTKKIAALKDDIIAAVNTRDATIHMLDGEGDLIKKIDCVEDPFAIAATPD</sequence>
<evidence type="ECO:0000313" key="1">
    <source>
        <dbReference type="EMBL" id="CAH1790902.1"/>
    </source>
</evidence>
<dbReference type="AlphaFoldDB" id="A0A8J1U7F2"/>
<dbReference type="EMBL" id="CAIIXF020000008">
    <property type="protein sequence ID" value="CAH1790902.1"/>
    <property type="molecule type" value="Genomic_DNA"/>
</dbReference>
<keyword evidence="2" id="KW-1185">Reference proteome</keyword>